<dbReference type="SUPFAM" id="SSF52540">
    <property type="entry name" value="P-loop containing nucleoside triphosphate hydrolases"/>
    <property type="match status" value="1"/>
</dbReference>
<evidence type="ECO:0000256" key="9">
    <source>
        <dbReference type="ARBA" id="ARBA00023235"/>
    </source>
</evidence>
<dbReference type="GO" id="GO:1990077">
    <property type="term" value="C:primosome complex"/>
    <property type="evidence" value="ECO:0007669"/>
    <property type="project" value="UniProtKB-KW"/>
</dbReference>
<name>A0A923LV49_9FIRM</name>
<dbReference type="InterPro" id="IPR036185">
    <property type="entry name" value="DNA_heli_DnaB-like_N_sf"/>
</dbReference>
<keyword evidence="2" id="KW-0639">Primosome</keyword>
<dbReference type="GO" id="GO:0006269">
    <property type="term" value="P:DNA replication, synthesis of primer"/>
    <property type="evidence" value="ECO:0007669"/>
    <property type="project" value="UniProtKB-KW"/>
</dbReference>
<keyword evidence="6" id="KW-0347">Helicase</keyword>
<dbReference type="PANTHER" id="PTHR30153:SF2">
    <property type="entry name" value="REPLICATIVE DNA HELICASE"/>
    <property type="match status" value="1"/>
</dbReference>
<evidence type="ECO:0000256" key="5">
    <source>
        <dbReference type="ARBA" id="ARBA00022801"/>
    </source>
</evidence>
<dbReference type="GO" id="GO:0005829">
    <property type="term" value="C:cytosol"/>
    <property type="evidence" value="ECO:0007669"/>
    <property type="project" value="TreeGrafter"/>
</dbReference>
<keyword evidence="15" id="KW-1185">Reference proteome</keyword>
<dbReference type="Gene3D" id="3.40.50.300">
    <property type="entry name" value="P-loop containing nucleotide triphosphate hydrolases"/>
    <property type="match status" value="1"/>
</dbReference>
<dbReference type="EC" id="5.6.2.3" evidence="10"/>
<dbReference type="InterPro" id="IPR020588">
    <property type="entry name" value="RecA_ATP-bd"/>
</dbReference>
<evidence type="ECO:0000256" key="10">
    <source>
        <dbReference type="ARBA" id="ARBA00044969"/>
    </source>
</evidence>
<dbReference type="InterPro" id="IPR007693">
    <property type="entry name" value="DNA_helicase_DnaB-like_N"/>
</dbReference>
<feature type="domain" description="SF4 helicase" evidence="13">
    <location>
        <begin position="157"/>
        <end position="422"/>
    </location>
</feature>
<evidence type="ECO:0000259" key="13">
    <source>
        <dbReference type="PROSITE" id="PS51199"/>
    </source>
</evidence>
<dbReference type="GO" id="GO:0016787">
    <property type="term" value="F:hydrolase activity"/>
    <property type="evidence" value="ECO:0007669"/>
    <property type="project" value="UniProtKB-KW"/>
</dbReference>
<dbReference type="GO" id="GO:0003677">
    <property type="term" value="F:DNA binding"/>
    <property type="evidence" value="ECO:0007669"/>
    <property type="project" value="UniProtKB-KW"/>
</dbReference>
<evidence type="ECO:0000313" key="14">
    <source>
        <dbReference type="EMBL" id="MBC5725921.1"/>
    </source>
</evidence>
<evidence type="ECO:0000313" key="15">
    <source>
        <dbReference type="Proteomes" id="UP000606499"/>
    </source>
</evidence>
<sequence length="424" mass="46226">MLNDNFLTAENAVIGACLVDPALWRVVLDKLHRDDLYSDFNREAYDIARRFDLDGKEPPNAVEIADAGVDRTALFGCMEVACAERDLDRSIELVKKAARRRELATIGKLLEDGALNGDEPETLIAETEKRIAALDERDSGQLLTGLDIASAFYDFRDQISGKIVKTGLQSIDDTLGGGMLPSGFYILAARPGCGKTALALQIAGNVAEHGGAVLFVSLEMDVSQLQARRLSSRTGISATRLLLDENLSAEEWQRVQAANVGLSRLPLYANGKEGCSVLDVRSMARKVKGLSLVVVDYLGLLRPERSRSSRYEEITAISNSLKTLARSLKVPVLCLAQLNRASEQRADKTPGLADLRDSGAIEQDADAVLLMHRPDMYGKESERGDLVFVSTQIAKNRHAGTAAFELGFNLQTGRFIPVKGGYQE</sequence>
<dbReference type="PROSITE" id="PS51199">
    <property type="entry name" value="SF4_HELICASE"/>
    <property type="match status" value="1"/>
</dbReference>
<dbReference type="InterPro" id="IPR003593">
    <property type="entry name" value="AAA+_ATPase"/>
</dbReference>
<dbReference type="SUPFAM" id="SSF48024">
    <property type="entry name" value="N-terminal domain of DnaB helicase"/>
    <property type="match status" value="1"/>
</dbReference>
<dbReference type="GO" id="GO:0005524">
    <property type="term" value="F:ATP binding"/>
    <property type="evidence" value="ECO:0007669"/>
    <property type="project" value="UniProtKB-KW"/>
</dbReference>
<keyword evidence="5" id="KW-0378">Hydrolase</keyword>
<dbReference type="GO" id="GO:0006281">
    <property type="term" value="P:DNA repair"/>
    <property type="evidence" value="ECO:0007669"/>
    <property type="project" value="InterPro"/>
</dbReference>
<protein>
    <recommendedName>
        <fullName evidence="10">DNA 5'-3' helicase</fullName>
        <ecNumber evidence="10">5.6.2.3</ecNumber>
    </recommendedName>
</protein>
<comment type="caution">
    <text evidence="14">The sequence shown here is derived from an EMBL/GenBank/DDBJ whole genome shotgun (WGS) entry which is preliminary data.</text>
</comment>
<dbReference type="InterPro" id="IPR027417">
    <property type="entry name" value="P-loop_NTPase"/>
</dbReference>
<accession>A0A923LV49</accession>
<keyword evidence="4" id="KW-0547">Nucleotide-binding</keyword>
<keyword evidence="9" id="KW-0413">Isomerase</keyword>
<organism evidence="14 15">
    <name type="scientific">Agathobaculum faecis</name>
    <dbReference type="NCBI Taxonomy" id="2763013"/>
    <lineage>
        <taxon>Bacteria</taxon>
        <taxon>Bacillati</taxon>
        <taxon>Bacillota</taxon>
        <taxon>Clostridia</taxon>
        <taxon>Eubacteriales</taxon>
        <taxon>Butyricicoccaceae</taxon>
        <taxon>Agathobaculum</taxon>
    </lineage>
</organism>
<reference evidence="14" key="1">
    <citation type="submission" date="2020-08" db="EMBL/GenBank/DDBJ databases">
        <title>Genome public.</title>
        <authorList>
            <person name="Liu C."/>
            <person name="Sun Q."/>
        </authorList>
    </citation>
    <scope>NUCLEOTIDE SEQUENCE</scope>
    <source>
        <strain evidence="14">NSJ-28</strain>
    </source>
</reference>
<keyword evidence="3" id="KW-0235">DNA replication</keyword>
<dbReference type="GO" id="GO:0043139">
    <property type="term" value="F:5'-3' DNA helicase activity"/>
    <property type="evidence" value="ECO:0007669"/>
    <property type="project" value="UniProtKB-EC"/>
</dbReference>
<dbReference type="SMART" id="SM00382">
    <property type="entry name" value="AAA"/>
    <property type="match status" value="1"/>
</dbReference>
<evidence type="ECO:0000256" key="4">
    <source>
        <dbReference type="ARBA" id="ARBA00022741"/>
    </source>
</evidence>
<evidence type="ECO:0000256" key="11">
    <source>
        <dbReference type="ARBA" id="ARBA00048954"/>
    </source>
</evidence>
<evidence type="ECO:0000256" key="6">
    <source>
        <dbReference type="ARBA" id="ARBA00022806"/>
    </source>
</evidence>
<dbReference type="PROSITE" id="PS50162">
    <property type="entry name" value="RECA_2"/>
    <property type="match status" value="1"/>
</dbReference>
<dbReference type="AlphaFoldDB" id="A0A923LV49"/>
<comment type="catalytic activity">
    <reaction evidence="11">
        <text>ATP + H2O = ADP + phosphate + H(+)</text>
        <dbReference type="Rhea" id="RHEA:13065"/>
        <dbReference type="ChEBI" id="CHEBI:15377"/>
        <dbReference type="ChEBI" id="CHEBI:15378"/>
        <dbReference type="ChEBI" id="CHEBI:30616"/>
        <dbReference type="ChEBI" id="CHEBI:43474"/>
        <dbReference type="ChEBI" id="CHEBI:456216"/>
        <dbReference type="EC" id="5.6.2.3"/>
    </reaction>
</comment>
<keyword evidence="7" id="KW-0067">ATP-binding</keyword>
<evidence type="ECO:0000256" key="1">
    <source>
        <dbReference type="ARBA" id="ARBA00008428"/>
    </source>
</evidence>
<feature type="domain" description="RecA family profile 1" evidence="12">
    <location>
        <begin position="160"/>
        <end position="338"/>
    </location>
</feature>
<dbReference type="CDD" id="cd00984">
    <property type="entry name" value="DnaB_C"/>
    <property type="match status" value="1"/>
</dbReference>
<gene>
    <name evidence="14" type="ORF">H8S45_10690</name>
</gene>
<proteinExistence type="inferred from homology"/>
<dbReference type="InterPro" id="IPR007694">
    <property type="entry name" value="DNA_helicase_DnaB-like_C"/>
</dbReference>
<dbReference type="Proteomes" id="UP000606499">
    <property type="component" value="Unassembled WGS sequence"/>
</dbReference>
<dbReference type="Pfam" id="PF03796">
    <property type="entry name" value="DnaB_C"/>
    <property type="match status" value="1"/>
</dbReference>
<evidence type="ECO:0000256" key="2">
    <source>
        <dbReference type="ARBA" id="ARBA00022515"/>
    </source>
</evidence>
<evidence type="ECO:0000256" key="8">
    <source>
        <dbReference type="ARBA" id="ARBA00023125"/>
    </source>
</evidence>
<dbReference type="GO" id="GO:0140664">
    <property type="term" value="F:ATP-dependent DNA damage sensor activity"/>
    <property type="evidence" value="ECO:0007669"/>
    <property type="project" value="InterPro"/>
</dbReference>
<evidence type="ECO:0000256" key="7">
    <source>
        <dbReference type="ARBA" id="ARBA00022840"/>
    </source>
</evidence>
<keyword evidence="8" id="KW-0238">DNA-binding</keyword>
<dbReference type="Gene3D" id="1.10.860.10">
    <property type="entry name" value="DNAb Helicase, Chain A"/>
    <property type="match status" value="1"/>
</dbReference>
<dbReference type="PANTHER" id="PTHR30153">
    <property type="entry name" value="REPLICATIVE DNA HELICASE DNAB"/>
    <property type="match status" value="1"/>
</dbReference>
<comment type="similarity">
    <text evidence="1">Belongs to the helicase family. DnaB subfamily.</text>
</comment>
<dbReference type="Pfam" id="PF00772">
    <property type="entry name" value="DnaB"/>
    <property type="match status" value="1"/>
</dbReference>
<dbReference type="InterPro" id="IPR016136">
    <property type="entry name" value="DNA_helicase_N/primase_C"/>
</dbReference>
<dbReference type="EMBL" id="JACOPL010000009">
    <property type="protein sequence ID" value="MBC5725921.1"/>
    <property type="molecule type" value="Genomic_DNA"/>
</dbReference>
<dbReference type="RefSeq" id="WP_186950063.1">
    <property type="nucleotide sequence ID" value="NZ_JACOPL010000009.1"/>
</dbReference>
<evidence type="ECO:0000259" key="12">
    <source>
        <dbReference type="PROSITE" id="PS50162"/>
    </source>
</evidence>
<evidence type="ECO:0000256" key="3">
    <source>
        <dbReference type="ARBA" id="ARBA00022705"/>
    </source>
</evidence>